<dbReference type="PANTHER" id="PTHR42852">
    <property type="entry name" value="THIOL:DISULFIDE INTERCHANGE PROTEIN DSBE"/>
    <property type="match status" value="1"/>
</dbReference>
<dbReference type="PROSITE" id="PS51352">
    <property type="entry name" value="THIOREDOXIN_2"/>
    <property type="match status" value="1"/>
</dbReference>
<dbReference type="InterPro" id="IPR050553">
    <property type="entry name" value="Thioredoxin_ResA/DsbE_sf"/>
</dbReference>
<evidence type="ECO:0000313" key="4">
    <source>
        <dbReference type="Proteomes" id="UP001596147"/>
    </source>
</evidence>
<sequence>MKKTFGVLLLGVLCGILIFHVIQDTKEKKADNQAAEEFLIDAAYETSIGSFAEGVSEGDIPPDFELKTLEGETVRLSDLNGKKVILNFWATWCPPCKAEMPHMQNFYEKKADKYEVEIVAVNLTSNERGSNIEKKVSDFIDEYKLSFPIPLDQSGDVWDKYKGIAIPTTYLIQSNGLVHKRIIGPMDEEMIERLVKEMK</sequence>
<evidence type="ECO:0000313" key="3">
    <source>
        <dbReference type="EMBL" id="MFC5467082.1"/>
    </source>
</evidence>
<gene>
    <name evidence="3" type="ORF">ACFPM4_20350</name>
</gene>
<organism evidence="3 4">
    <name type="scientific">Lederbergia graminis</name>
    <dbReference type="NCBI Taxonomy" id="735518"/>
    <lineage>
        <taxon>Bacteria</taxon>
        <taxon>Bacillati</taxon>
        <taxon>Bacillota</taxon>
        <taxon>Bacilli</taxon>
        <taxon>Bacillales</taxon>
        <taxon>Bacillaceae</taxon>
        <taxon>Lederbergia</taxon>
    </lineage>
</organism>
<dbReference type="InterPro" id="IPR036249">
    <property type="entry name" value="Thioredoxin-like_sf"/>
</dbReference>
<protein>
    <submittedName>
        <fullName evidence="3">Redoxin domain-containing protein</fullName>
    </submittedName>
</protein>
<dbReference type="CDD" id="cd02966">
    <property type="entry name" value="TlpA_like_family"/>
    <property type="match status" value="1"/>
</dbReference>
<dbReference type="Proteomes" id="UP001596147">
    <property type="component" value="Unassembled WGS sequence"/>
</dbReference>
<comment type="caution">
    <text evidence="3">The sequence shown here is derived from an EMBL/GenBank/DDBJ whole genome shotgun (WGS) entry which is preliminary data.</text>
</comment>
<accession>A0ABW0LQ32</accession>
<dbReference type="PROSITE" id="PS00194">
    <property type="entry name" value="THIOREDOXIN_1"/>
    <property type="match status" value="1"/>
</dbReference>
<proteinExistence type="predicted"/>
<keyword evidence="4" id="KW-1185">Reference proteome</keyword>
<dbReference type="PANTHER" id="PTHR42852:SF1">
    <property type="entry name" value="THIOREDOXIN-LIKE PROTEIN YNEN"/>
    <property type="match status" value="1"/>
</dbReference>
<dbReference type="Pfam" id="PF00578">
    <property type="entry name" value="AhpC-TSA"/>
    <property type="match status" value="1"/>
</dbReference>
<dbReference type="InterPro" id="IPR013766">
    <property type="entry name" value="Thioredoxin_domain"/>
</dbReference>
<evidence type="ECO:0000259" key="2">
    <source>
        <dbReference type="PROSITE" id="PS51352"/>
    </source>
</evidence>
<dbReference type="EMBL" id="JBHSMC010000046">
    <property type="protein sequence ID" value="MFC5467082.1"/>
    <property type="molecule type" value="Genomic_DNA"/>
</dbReference>
<dbReference type="RefSeq" id="WP_382355988.1">
    <property type="nucleotide sequence ID" value="NZ_JBHSMC010000046.1"/>
</dbReference>
<feature type="domain" description="Thioredoxin" evidence="2">
    <location>
        <begin position="55"/>
        <end position="199"/>
    </location>
</feature>
<dbReference type="SUPFAM" id="SSF52833">
    <property type="entry name" value="Thioredoxin-like"/>
    <property type="match status" value="1"/>
</dbReference>
<dbReference type="InterPro" id="IPR017937">
    <property type="entry name" value="Thioredoxin_CS"/>
</dbReference>
<keyword evidence="1" id="KW-1015">Disulfide bond</keyword>
<reference evidence="4" key="1">
    <citation type="journal article" date="2019" name="Int. J. Syst. Evol. Microbiol.">
        <title>The Global Catalogue of Microorganisms (GCM) 10K type strain sequencing project: providing services to taxonomists for standard genome sequencing and annotation.</title>
        <authorList>
            <consortium name="The Broad Institute Genomics Platform"/>
            <consortium name="The Broad Institute Genome Sequencing Center for Infectious Disease"/>
            <person name="Wu L."/>
            <person name="Ma J."/>
        </authorList>
    </citation>
    <scope>NUCLEOTIDE SEQUENCE [LARGE SCALE GENOMIC DNA]</scope>
    <source>
        <strain evidence="4">CGMCC 1.12237</strain>
    </source>
</reference>
<evidence type="ECO:0000256" key="1">
    <source>
        <dbReference type="ARBA" id="ARBA00023157"/>
    </source>
</evidence>
<dbReference type="InterPro" id="IPR000866">
    <property type="entry name" value="AhpC/TSA"/>
</dbReference>
<name>A0ABW0LQ32_9BACI</name>
<dbReference type="Gene3D" id="3.40.30.10">
    <property type="entry name" value="Glutaredoxin"/>
    <property type="match status" value="1"/>
</dbReference>